<keyword evidence="2" id="KW-1185">Reference proteome</keyword>
<sequence length="84" mass="9307">MDLAEQSTAGERCGYCDVDKVWCSFFERAELCRQRSGVAQAWGLIGESRSDVDDGAWDVELVGCQEENHGCLGNCQRSKLRSMG</sequence>
<dbReference type="Proteomes" id="UP001457282">
    <property type="component" value="Unassembled WGS sequence"/>
</dbReference>
<dbReference type="AlphaFoldDB" id="A0AAW1Y6R5"/>
<reference evidence="1 2" key="1">
    <citation type="journal article" date="2023" name="G3 (Bethesda)">
        <title>A chromosome-length genome assembly and annotation of blackberry (Rubus argutus, cv. 'Hillquist').</title>
        <authorList>
            <person name="Bruna T."/>
            <person name="Aryal R."/>
            <person name="Dudchenko O."/>
            <person name="Sargent D.J."/>
            <person name="Mead D."/>
            <person name="Buti M."/>
            <person name="Cavallini A."/>
            <person name="Hytonen T."/>
            <person name="Andres J."/>
            <person name="Pham M."/>
            <person name="Weisz D."/>
            <person name="Mascagni F."/>
            <person name="Usai G."/>
            <person name="Natali L."/>
            <person name="Bassil N."/>
            <person name="Fernandez G.E."/>
            <person name="Lomsadze A."/>
            <person name="Armour M."/>
            <person name="Olukolu B."/>
            <person name="Poorten T."/>
            <person name="Britton C."/>
            <person name="Davik J."/>
            <person name="Ashrafi H."/>
            <person name="Aiden E.L."/>
            <person name="Borodovsky M."/>
            <person name="Worthington M."/>
        </authorList>
    </citation>
    <scope>NUCLEOTIDE SEQUENCE [LARGE SCALE GENOMIC DNA]</scope>
    <source>
        <strain evidence="1">PI 553951</strain>
    </source>
</reference>
<accession>A0AAW1Y6R5</accession>
<gene>
    <name evidence="1" type="ORF">M0R45_009022</name>
</gene>
<protein>
    <submittedName>
        <fullName evidence="1">Uncharacterized protein</fullName>
    </submittedName>
</protein>
<proteinExistence type="predicted"/>
<dbReference type="EMBL" id="JBEDUW010000002">
    <property type="protein sequence ID" value="KAK9943412.1"/>
    <property type="molecule type" value="Genomic_DNA"/>
</dbReference>
<organism evidence="1 2">
    <name type="scientific">Rubus argutus</name>
    <name type="common">Southern blackberry</name>
    <dbReference type="NCBI Taxonomy" id="59490"/>
    <lineage>
        <taxon>Eukaryota</taxon>
        <taxon>Viridiplantae</taxon>
        <taxon>Streptophyta</taxon>
        <taxon>Embryophyta</taxon>
        <taxon>Tracheophyta</taxon>
        <taxon>Spermatophyta</taxon>
        <taxon>Magnoliopsida</taxon>
        <taxon>eudicotyledons</taxon>
        <taxon>Gunneridae</taxon>
        <taxon>Pentapetalae</taxon>
        <taxon>rosids</taxon>
        <taxon>fabids</taxon>
        <taxon>Rosales</taxon>
        <taxon>Rosaceae</taxon>
        <taxon>Rosoideae</taxon>
        <taxon>Rosoideae incertae sedis</taxon>
        <taxon>Rubus</taxon>
    </lineage>
</organism>
<name>A0AAW1Y6R5_RUBAR</name>
<comment type="caution">
    <text evidence="1">The sequence shown here is derived from an EMBL/GenBank/DDBJ whole genome shotgun (WGS) entry which is preliminary data.</text>
</comment>
<evidence type="ECO:0000313" key="2">
    <source>
        <dbReference type="Proteomes" id="UP001457282"/>
    </source>
</evidence>
<evidence type="ECO:0000313" key="1">
    <source>
        <dbReference type="EMBL" id="KAK9943412.1"/>
    </source>
</evidence>